<dbReference type="RefSeq" id="WP_246404622.1">
    <property type="nucleotide sequence ID" value="NZ_JACIDX010000009.1"/>
</dbReference>
<reference evidence="2 3" key="1">
    <citation type="submission" date="2020-08" db="EMBL/GenBank/DDBJ databases">
        <title>Genomic Encyclopedia of Type Strains, Phase IV (KMG-IV): sequencing the most valuable type-strain genomes for metagenomic binning, comparative biology and taxonomic classification.</title>
        <authorList>
            <person name="Goeker M."/>
        </authorList>
    </citation>
    <scope>NUCLEOTIDE SEQUENCE [LARGE SCALE GENOMIC DNA]</scope>
    <source>
        <strain evidence="2 3">DSM 27057</strain>
    </source>
</reference>
<keyword evidence="3" id="KW-1185">Reference proteome</keyword>
<proteinExistence type="predicted"/>
<feature type="transmembrane region" description="Helical" evidence="1">
    <location>
        <begin position="125"/>
        <end position="147"/>
    </location>
</feature>
<feature type="transmembrane region" description="Helical" evidence="1">
    <location>
        <begin position="36"/>
        <end position="58"/>
    </location>
</feature>
<gene>
    <name evidence="2" type="ORF">GGR38_002679</name>
</gene>
<sequence length="148" mass="15826">MSRPSLPPSLTMLGLAGIAPQAICVLAALFVPDWRWFAIAAGCCYAAVILSFLGGMWWMAALIGNRRDSVSFLVAVMPSLIGWGAMLPWCFGWRWPGPSLLVLAACLPASPLVDYKLKACAQLPLAWLRLRVVMAGGLGLTTLALALI</sequence>
<dbReference type="InterPro" id="IPR021836">
    <property type="entry name" value="DUF3429"/>
</dbReference>
<evidence type="ECO:0000256" key="1">
    <source>
        <dbReference type="SAM" id="Phobius"/>
    </source>
</evidence>
<accession>A0A7W6G6V4</accession>
<evidence type="ECO:0000313" key="2">
    <source>
        <dbReference type="EMBL" id="MBB3955723.1"/>
    </source>
</evidence>
<dbReference type="Pfam" id="PF11911">
    <property type="entry name" value="DUF3429"/>
    <property type="match status" value="1"/>
</dbReference>
<dbReference type="Proteomes" id="UP000548867">
    <property type="component" value="Unassembled WGS sequence"/>
</dbReference>
<dbReference type="AlphaFoldDB" id="A0A7W6G6V4"/>
<comment type="caution">
    <text evidence="2">The sequence shown here is derived from an EMBL/GenBank/DDBJ whole genome shotgun (WGS) entry which is preliminary data.</text>
</comment>
<protein>
    <recommendedName>
        <fullName evidence="4">DUF3429 domain-containing protein</fullName>
    </recommendedName>
</protein>
<organism evidence="2 3">
    <name type="scientific">Novosphingobium sediminicola</name>
    <dbReference type="NCBI Taxonomy" id="563162"/>
    <lineage>
        <taxon>Bacteria</taxon>
        <taxon>Pseudomonadati</taxon>
        <taxon>Pseudomonadota</taxon>
        <taxon>Alphaproteobacteria</taxon>
        <taxon>Sphingomonadales</taxon>
        <taxon>Sphingomonadaceae</taxon>
        <taxon>Novosphingobium</taxon>
    </lineage>
</organism>
<dbReference type="EMBL" id="JACIDX010000009">
    <property type="protein sequence ID" value="MBB3955723.1"/>
    <property type="molecule type" value="Genomic_DNA"/>
</dbReference>
<keyword evidence="1" id="KW-0812">Transmembrane</keyword>
<name>A0A7W6G6V4_9SPHN</name>
<feature type="transmembrane region" description="Helical" evidence="1">
    <location>
        <begin position="12"/>
        <end position="30"/>
    </location>
</feature>
<keyword evidence="1" id="KW-0472">Membrane</keyword>
<feature type="transmembrane region" description="Helical" evidence="1">
    <location>
        <begin position="70"/>
        <end position="89"/>
    </location>
</feature>
<keyword evidence="1" id="KW-1133">Transmembrane helix</keyword>
<evidence type="ECO:0008006" key="4">
    <source>
        <dbReference type="Google" id="ProtNLM"/>
    </source>
</evidence>
<evidence type="ECO:0000313" key="3">
    <source>
        <dbReference type="Proteomes" id="UP000548867"/>
    </source>
</evidence>